<feature type="domain" description="PH" evidence="2">
    <location>
        <begin position="52"/>
        <end position="156"/>
    </location>
</feature>
<feature type="compositionally biased region" description="Acidic residues" evidence="1">
    <location>
        <begin position="601"/>
        <end position="619"/>
    </location>
</feature>
<accession>A0A8J6C2T9</accession>
<reference evidence="3" key="1">
    <citation type="submission" date="2021-05" db="EMBL/GenBank/DDBJ databases">
        <title>The genome of the haptophyte Pavlova lutheri (Diacronema luteri, Pavlovales) - a model for lipid biosynthesis in eukaryotic algae.</title>
        <authorList>
            <person name="Hulatt C.J."/>
            <person name="Posewitz M.C."/>
        </authorList>
    </citation>
    <scope>NUCLEOTIDE SEQUENCE</scope>
    <source>
        <strain evidence="3">NIVA-4/92</strain>
    </source>
</reference>
<dbReference type="EMBL" id="JAGTXO010000048">
    <property type="protein sequence ID" value="KAG8458754.1"/>
    <property type="molecule type" value="Genomic_DNA"/>
</dbReference>
<feature type="compositionally biased region" description="Low complexity" evidence="1">
    <location>
        <begin position="576"/>
        <end position="593"/>
    </location>
</feature>
<dbReference type="SUPFAM" id="SSF50729">
    <property type="entry name" value="PH domain-like"/>
    <property type="match status" value="1"/>
</dbReference>
<feature type="compositionally biased region" description="Pro residues" evidence="1">
    <location>
        <begin position="553"/>
        <end position="566"/>
    </location>
</feature>
<feature type="compositionally biased region" description="Low complexity" evidence="1">
    <location>
        <begin position="517"/>
        <end position="538"/>
    </location>
</feature>
<comment type="caution">
    <text evidence="3">The sequence shown here is derived from an EMBL/GenBank/DDBJ whole genome shotgun (WGS) entry which is preliminary data.</text>
</comment>
<organism evidence="3 4">
    <name type="scientific">Diacronema lutheri</name>
    <name type="common">Unicellular marine alga</name>
    <name type="synonym">Monochrysis lutheri</name>
    <dbReference type="NCBI Taxonomy" id="2081491"/>
    <lineage>
        <taxon>Eukaryota</taxon>
        <taxon>Haptista</taxon>
        <taxon>Haptophyta</taxon>
        <taxon>Pavlovophyceae</taxon>
        <taxon>Pavlovales</taxon>
        <taxon>Pavlovaceae</taxon>
        <taxon>Diacronema</taxon>
    </lineage>
</organism>
<dbReference type="AlphaFoldDB" id="A0A8J6C2T9"/>
<dbReference type="InterPro" id="IPR011993">
    <property type="entry name" value="PH-like_dom_sf"/>
</dbReference>
<gene>
    <name evidence="3" type="ORF">KFE25_012952</name>
</gene>
<evidence type="ECO:0000313" key="3">
    <source>
        <dbReference type="EMBL" id="KAG8458754.1"/>
    </source>
</evidence>
<feature type="compositionally biased region" description="Pro residues" evidence="1">
    <location>
        <begin position="235"/>
        <end position="245"/>
    </location>
</feature>
<dbReference type="CDD" id="cd00821">
    <property type="entry name" value="PH"/>
    <property type="match status" value="1"/>
</dbReference>
<evidence type="ECO:0000313" key="4">
    <source>
        <dbReference type="Proteomes" id="UP000751190"/>
    </source>
</evidence>
<feature type="region of interest" description="Disordered" evidence="1">
    <location>
        <begin position="1"/>
        <end position="45"/>
    </location>
</feature>
<dbReference type="Proteomes" id="UP000751190">
    <property type="component" value="Unassembled WGS sequence"/>
</dbReference>
<proteinExistence type="predicted"/>
<protein>
    <recommendedName>
        <fullName evidence="2">PH domain-containing protein</fullName>
    </recommendedName>
</protein>
<dbReference type="InterPro" id="IPR001849">
    <property type="entry name" value="PH_domain"/>
</dbReference>
<evidence type="ECO:0000256" key="1">
    <source>
        <dbReference type="SAM" id="MobiDB-lite"/>
    </source>
</evidence>
<feature type="region of interest" description="Disordered" evidence="1">
    <location>
        <begin position="290"/>
        <end position="320"/>
    </location>
</feature>
<feature type="region of interest" description="Disordered" evidence="1">
    <location>
        <begin position="162"/>
        <end position="197"/>
    </location>
</feature>
<evidence type="ECO:0000259" key="2">
    <source>
        <dbReference type="PROSITE" id="PS50003"/>
    </source>
</evidence>
<keyword evidence="4" id="KW-1185">Reference proteome</keyword>
<dbReference type="PROSITE" id="PS50003">
    <property type="entry name" value="PH_DOMAIN"/>
    <property type="match status" value="1"/>
</dbReference>
<name>A0A8J6C2T9_DIALT</name>
<feature type="region of interest" description="Disordered" evidence="1">
    <location>
        <begin position="514"/>
        <end position="686"/>
    </location>
</feature>
<dbReference type="SMART" id="SM00233">
    <property type="entry name" value="PH"/>
    <property type="match status" value="1"/>
</dbReference>
<feature type="region of interest" description="Disordered" evidence="1">
    <location>
        <begin position="228"/>
        <end position="252"/>
    </location>
</feature>
<sequence length="686" mass="68664">MLKTLVRAASFGRNRRGSLSKDKENAASRAQPVGAGAPKSDAGPSVCAAPAPPALEGYLLKKHHSSRVRQWGKRWVEVDDFRGLLCYYRSQAASSERASPGSFALPLEDIESVQPSDGEGGLCLSVHASGRRTLVLKAPSATKRDEWVNGLALRVARIAGASSGGRSDRSLAPAEPPSPSGRAGPLLDSDGTDADGAHAATAAAPQAASVTTVQVAGPAAHVAPVAGTRGAASCTPPPATAPSPGPSSGDVAAAASPGRFVGVAMALSELTDDGALLDVEELSWDEPHAMPSAVPTRLAGGPEGRAGRPVGRAAEQPGGPDLVDAFVARRRAGQGSAHMQPGTRDSDAEAVVAEAAADASAAPWIIRQREAPSPTGARIAQPTAIAQPAAASPLGSHGSGGARAATAGALASRAAASAPGHSPAGAGGADCGERELPRNAALTLGCVDLPAPHSARARARAEEHDDGAPAELRLEPASELSASAAGAQRLPFSSAAPSAALIGAQMSGRLAAALEDSPPSSHDASPRPSARAASPLARVQPPRAPEASGARAQPPPPHESPTPSPPTERAVEAARRGAPLAPLAPAEAGAARAMDAHFASDDWDASDEEGDDGVDSGMEEEPHRAEGAHGGTEADAPVTMGSGEVALQPHQAGAPPAPGARHIGDGIAADANFASANWDDDDDDDD</sequence>
<dbReference type="Gene3D" id="2.30.29.30">
    <property type="entry name" value="Pleckstrin-homology domain (PH domain)/Phosphotyrosine-binding domain (PTB)"/>
    <property type="match status" value="1"/>
</dbReference>
<dbReference type="Pfam" id="PF00169">
    <property type="entry name" value="PH"/>
    <property type="match status" value="1"/>
</dbReference>